<comment type="cofactor">
    <cofactor evidence="1">
        <name>Mg(2+)</name>
        <dbReference type="ChEBI" id="CHEBI:18420"/>
    </cofactor>
</comment>
<gene>
    <name evidence="6" type="ORF">FJR74_01480</name>
</gene>
<dbReference type="Gene3D" id="3.40.50.970">
    <property type="match status" value="2"/>
</dbReference>
<dbReference type="EMBL" id="VHHP01000003">
    <property type="protein sequence ID" value="TPR54095.1"/>
    <property type="molecule type" value="Genomic_DNA"/>
</dbReference>
<comment type="caution">
    <text evidence="6">The sequence shown here is derived from an EMBL/GenBank/DDBJ whole genome shotgun (WGS) entry which is preliminary data.</text>
</comment>
<evidence type="ECO:0000313" key="6">
    <source>
        <dbReference type="EMBL" id="TPR54095.1"/>
    </source>
</evidence>
<evidence type="ECO:0000256" key="3">
    <source>
        <dbReference type="ARBA" id="ARBA00007131"/>
    </source>
</evidence>
<dbReference type="SUPFAM" id="SSF52922">
    <property type="entry name" value="TK C-terminal domain-like"/>
    <property type="match status" value="1"/>
</dbReference>
<dbReference type="InterPro" id="IPR029061">
    <property type="entry name" value="THDP-binding"/>
</dbReference>
<evidence type="ECO:0000256" key="1">
    <source>
        <dbReference type="ARBA" id="ARBA00001946"/>
    </source>
</evidence>
<dbReference type="Pfam" id="PF00456">
    <property type="entry name" value="Transketolase_N"/>
    <property type="match status" value="1"/>
</dbReference>
<dbReference type="Proteomes" id="UP000316851">
    <property type="component" value="Unassembled WGS sequence"/>
</dbReference>
<keyword evidence="7" id="KW-1185">Reference proteome</keyword>
<organism evidence="6 7">
    <name type="scientific">Metamycoplasma neophronis</name>
    <dbReference type="NCBI Taxonomy" id="872983"/>
    <lineage>
        <taxon>Bacteria</taxon>
        <taxon>Bacillati</taxon>
        <taxon>Mycoplasmatota</taxon>
        <taxon>Mycoplasmoidales</taxon>
        <taxon>Metamycoplasmataceae</taxon>
        <taxon>Metamycoplasma</taxon>
    </lineage>
</organism>
<name>A0ABY2Z269_9BACT</name>
<dbReference type="InterPro" id="IPR009014">
    <property type="entry name" value="Transketo_C/PFOR_II"/>
</dbReference>
<dbReference type="InterPro" id="IPR005475">
    <property type="entry name" value="Transketolase-like_Pyr-bd"/>
</dbReference>
<evidence type="ECO:0000313" key="7">
    <source>
        <dbReference type="Proteomes" id="UP000316851"/>
    </source>
</evidence>
<reference evidence="6" key="1">
    <citation type="submission" date="2019-06" db="EMBL/GenBank/DDBJ databases">
        <title>Mycoplasma neophronis type strain whole genome sequence.</title>
        <authorList>
            <person name="Spergser J."/>
        </authorList>
    </citation>
    <scope>NUCLEOTIDE SEQUENCE [LARGE SCALE GENOMIC DNA]</scope>
    <source>
        <strain evidence="6">DSM 24097</strain>
    </source>
</reference>
<dbReference type="InterPro" id="IPR033247">
    <property type="entry name" value="Transketolase_fam"/>
</dbReference>
<comment type="catalytic activity">
    <reaction evidence="4">
        <text>D-sedoheptulose 7-phosphate + D-glyceraldehyde 3-phosphate = aldehydo-D-ribose 5-phosphate + D-xylulose 5-phosphate</text>
        <dbReference type="Rhea" id="RHEA:10508"/>
        <dbReference type="ChEBI" id="CHEBI:57483"/>
        <dbReference type="ChEBI" id="CHEBI:57737"/>
        <dbReference type="ChEBI" id="CHEBI:58273"/>
        <dbReference type="ChEBI" id="CHEBI:59776"/>
        <dbReference type="EC" id="2.2.1.1"/>
    </reaction>
</comment>
<dbReference type="InterPro" id="IPR005474">
    <property type="entry name" value="Transketolase_N"/>
</dbReference>
<dbReference type="SUPFAM" id="SSF52518">
    <property type="entry name" value="Thiamin diphosphate-binding fold (THDP-binding)"/>
    <property type="match status" value="2"/>
</dbReference>
<accession>A0ABY2Z269</accession>
<sequence length="622" mass="69439">MKNSKKIDQLAVDNLKINALAAISKAQSGHSSITISAAKIFHALFFYNYHFDIKNPNWVARDRFVLSASQASALYYAMLRFCGLLSREQLEKFAQIDSDCKGSAVKSNTLGIDLTTAPLGQGIAMGVGLAISEAYLENKFPEASHYTYVLCSWADLQEGVAQEALAYAAENRLNKLIILFDSNGSDNSAFLKSKYSVDLKAKYTALNFNFVTIKDASARSISKAIKHAKHSNLPTIIEIKTAFGENIIKEDIGSLNGKYLEEAEIEELKDKTSFQKTDFFEIYSQVETAYKQRMQELHEKASRWTASDELLNFLNDEVKENINDIGISEHDNLYENAIVLINNLADKYNNILLASTNISSFNKIKSANGVFASNNRNGRALLLGLREFAMASITNGLASHSNIRPIVFCALTFSNYMLPAIRMSAIMKNKVLYVLTHDSVLAYDKGPSMQAIEQLAQLRSIPNLEILRPCDDNELRGAFEYYFNNAEGPVVISISEDIVKRFNETSKHPIKEGAYYLLENASPWTLISTGRDIEDLYDIANELNISLISASNIKNLNKLDFDYNRAISYESLTTFGWSKFAKYNLGVDSYVTGGNSKDVAKLLGIDKTSLKNKISKIIENNK</sequence>
<dbReference type="Pfam" id="PF02779">
    <property type="entry name" value="Transket_pyr"/>
    <property type="match status" value="1"/>
</dbReference>
<dbReference type="CDD" id="cd07033">
    <property type="entry name" value="TPP_PYR_DXS_TK_like"/>
    <property type="match status" value="1"/>
</dbReference>
<dbReference type="SMART" id="SM00861">
    <property type="entry name" value="Transket_pyr"/>
    <property type="match status" value="1"/>
</dbReference>
<protein>
    <submittedName>
        <fullName evidence="6">Transketolase</fullName>
    </submittedName>
</protein>
<dbReference type="RefSeq" id="WP_140914784.1">
    <property type="nucleotide sequence ID" value="NZ_VHHP01000003.1"/>
</dbReference>
<evidence type="ECO:0000256" key="4">
    <source>
        <dbReference type="ARBA" id="ARBA00049473"/>
    </source>
</evidence>
<proteinExistence type="inferred from homology"/>
<dbReference type="PANTHER" id="PTHR43522">
    <property type="entry name" value="TRANSKETOLASE"/>
    <property type="match status" value="1"/>
</dbReference>
<comment type="similarity">
    <text evidence="3">Belongs to the transketolase family.</text>
</comment>
<dbReference type="PANTHER" id="PTHR43522:SF2">
    <property type="entry name" value="TRANSKETOLASE 1-RELATED"/>
    <property type="match status" value="1"/>
</dbReference>
<feature type="domain" description="Transketolase-like pyrimidine-binding" evidence="5">
    <location>
        <begin position="331"/>
        <end position="501"/>
    </location>
</feature>
<evidence type="ECO:0000256" key="2">
    <source>
        <dbReference type="ARBA" id="ARBA00001964"/>
    </source>
</evidence>
<comment type="cofactor">
    <cofactor evidence="2">
        <name>thiamine diphosphate</name>
        <dbReference type="ChEBI" id="CHEBI:58937"/>
    </cofactor>
</comment>
<evidence type="ECO:0000259" key="5">
    <source>
        <dbReference type="SMART" id="SM00861"/>
    </source>
</evidence>